<dbReference type="WBParaSite" id="jg21236">
    <property type="protein sequence ID" value="jg21236"/>
    <property type="gene ID" value="jg21236"/>
</dbReference>
<organism evidence="2 3">
    <name type="scientific">Ditylenchus dipsaci</name>
    <dbReference type="NCBI Taxonomy" id="166011"/>
    <lineage>
        <taxon>Eukaryota</taxon>
        <taxon>Metazoa</taxon>
        <taxon>Ecdysozoa</taxon>
        <taxon>Nematoda</taxon>
        <taxon>Chromadorea</taxon>
        <taxon>Rhabditida</taxon>
        <taxon>Tylenchina</taxon>
        <taxon>Tylenchomorpha</taxon>
        <taxon>Sphaerularioidea</taxon>
        <taxon>Anguinidae</taxon>
        <taxon>Anguininae</taxon>
        <taxon>Ditylenchus</taxon>
    </lineage>
</organism>
<protein>
    <submittedName>
        <fullName evidence="3">Uncharacterized protein</fullName>
    </submittedName>
</protein>
<feature type="transmembrane region" description="Helical" evidence="1">
    <location>
        <begin position="20"/>
        <end position="38"/>
    </location>
</feature>
<sequence length="91" mass="10118">MLKSYENSGDRAGSLKLFKFLSMVFSALSSCIWSIQSLRDRLIYLRMAKAFCRRLPAAADQLSPGAPKTLTKKSFLLRLGVQGNAREVGSF</sequence>
<proteinExistence type="predicted"/>
<evidence type="ECO:0000313" key="3">
    <source>
        <dbReference type="WBParaSite" id="jg21236"/>
    </source>
</evidence>
<reference evidence="3" key="1">
    <citation type="submission" date="2022-11" db="UniProtKB">
        <authorList>
            <consortium name="WormBaseParasite"/>
        </authorList>
    </citation>
    <scope>IDENTIFICATION</scope>
</reference>
<name>A0A915DN80_9BILA</name>
<dbReference type="Proteomes" id="UP000887574">
    <property type="component" value="Unplaced"/>
</dbReference>
<dbReference type="AlphaFoldDB" id="A0A915DN80"/>
<evidence type="ECO:0000256" key="1">
    <source>
        <dbReference type="SAM" id="Phobius"/>
    </source>
</evidence>
<dbReference type="PROSITE" id="PS51257">
    <property type="entry name" value="PROKAR_LIPOPROTEIN"/>
    <property type="match status" value="1"/>
</dbReference>
<accession>A0A915DN80</accession>
<keyword evidence="1" id="KW-1133">Transmembrane helix</keyword>
<keyword evidence="1" id="KW-0472">Membrane</keyword>
<keyword evidence="2" id="KW-1185">Reference proteome</keyword>
<evidence type="ECO:0000313" key="2">
    <source>
        <dbReference type="Proteomes" id="UP000887574"/>
    </source>
</evidence>
<keyword evidence="1" id="KW-0812">Transmembrane</keyword>